<organism evidence="1 2">
    <name type="scientific">Pleurodeles waltl</name>
    <name type="common">Iberian ribbed newt</name>
    <dbReference type="NCBI Taxonomy" id="8319"/>
    <lineage>
        <taxon>Eukaryota</taxon>
        <taxon>Metazoa</taxon>
        <taxon>Chordata</taxon>
        <taxon>Craniata</taxon>
        <taxon>Vertebrata</taxon>
        <taxon>Euteleostomi</taxon>
        <taxon>Amphibia</taxon>
        <taxon>Batrachia</taxon>
        <taxon>Caudata</taxon>
        <taxon>Salamandroidea</taxon>
        <taxon>Salamandridae</taxon>
        <taxon>Pleurodelinae</taxon>
        <taxon>Pleurodeles</taxon>
    </lineage>
</organism>
<protein>
    <submittedName>
        <fullName evidence="1">Uncharacterized protein</fullName>
    </submittedName>
</protein>
<gene>
    <name evidence="1" type="ORF">NDU88_008485</name>
</gene>
<sequence>MEGDFPGKTLANMLRRPWASAYVAELIDIHQERKSTPVGQLQIMSFFYSQLCSASRVPKEEELLAYLDNIQLHWLD</sequence>
<keyword evidence="2" id="KW-1185">Reference proteome</keyword>
<comment type="caution">
    <text evidence="1">The sequence shown here is derived from an EMBL/GenBank/DDBJ whole genome shotgun (WGS) entry which is preliminary data.</text>
</comment>
<proteinExistence type="predicted"/>
<evidence type="ECO:0000313" key="2">
    <source>
        <dbReference type="Proteomes" id="UP001066276"/>
    </source>
</evidence>
<dbReference type="EMBL" id="JANPWB010000011">
    <property type="protein sequence ID" value="KAJ1130129.1"/>
    <property type="molecule type" value="Genomic_DNA"/>
</dbReference>
<name>A0AAV7PT92_PLEWA</name>
<dbReference type="Proteomes" id="UP001066276">
    <property type="component" value="Chromosome 7"/>
</dbReference>
<reference evidence="1" key="1">
    <citation type="journal article" date="2022" name="bioRxiv">
        <title>Sequencing and chromosome-scale assembly of the giantPleurodeles waltlgenome.</title>
        <authorList>
            <person name="Brown T."/>
            <person name="Elewa A."/>
            <person name="Iarovenko S."/>
            <person name="Subramanian E."/>
            <person name="Araus A.J."/>
            <person name="Petzold A."/>
            <person name="Susuki M."/>
            <person name="Suzuki K.-i.T."/>
            <person name="Hayashi T."/>
            <person name="Toyoda A."/>
            <person name="Oliveira C."/>
            <person name="Osipova E."/>
            <person name="Leigh N.D."/>
            <person name="Simon A."/>
            <person name="Yun M.H."/>
        </authorList>
    </citation>
    <scope>NUCLEOTIDE SEQUENCE</scope>
    <source>
        <strain evidence="1">20211129_DDA</strain>
        <tissue evidence="1">Liver</tissue>
    </source>
</reference>
<accession>A0AAV7PT92</accession>
<dbReference type="AlphaFoldDB" id="A0AAV7PT92"/>
<evidence type="ECO:0000313" key="1">
    <source>
        <dbReference type="EMBL" id="KAJ1130129.1"/>
    </source>
</evidence>